<evidence type="ECO:0000259" key="8">
    <source>
        <dbReference type="PROSITE" id="PS51767"/>
    </source>
</evidence>
<dbReference type="InterPro" id="IPR001461">
    <property type="entry name" value="Aspartic_peptidase_A1"/>
</dbReference>
<feature type="compositionally biased region" description="Low complexity" evidence="6">
    <location>
        <begin position="420"/>
        <end position="443"/>
    </location>
</feature>
<keyword evidence="2 5" id="KW-0645">Protease</keyword>
<dbReference type="PRINTS" id="PR00792">
    <property type="entry name" value="PEPSIN"/>
</dbReference>
<reference evidence="9 10" key="1">
    <citation type="submission" date="2024-04" db="EMBL/GenBank/DDBJ databases">
        <title>Phyllosticta paracitricarpa is synonymous to the EU quarantine fungus P. citricarpa based on phylogenomic analyses.</title>
        <authorList>
            <consortium name="Lawrence Berkeley National Laboratory"/>
            <person name="Van Ingen-Buijs V.A."/>
            <person name="Van Westerhoven A.C."/>
            <person name="Haridas S."/>
            <person name="Skiadas P."/>
            <person name="Martin F."/>
            <person name="Groenewald J.Z."/>
            <person name="Crous P.W."/>
            <person name="Seidl M.F."/>
        </authorList>
    </citation>
    <scope>NUCLEOTIDE SEQUENCE [LARGE SCALE GENOMIC DNA]</scope>
    <source>
        <strain evidence="9 10">CBS 123371</strain>
    </source>
</reference>
<evidence type="ECO:0000256" key="6">
    <source>
        <dbReference type="SAM" id="MobiDB-lite"/>
    </source>
</evidence>
<evidence type="ECO:0000313" key="10">
    <source>
        <dbReference type="Proteomes" id="UP001363622"/>
    </source>
</evidence>
<dbReference type="InterPro" id="IPR034163">
    <property type="entry name" value="Aspergillopepsin-like_cat_dom"/>
</dbReference>
<dbReference type="Proteomes" id="UP001363622">
    <property type="component" value="Unassembled WGS sequence"/>
</dbReference>
<dbReference type="PROSITE" id="PS51767">
    <property type="entry name" value="PEPTIDASE_A1"/>
    <property type="match status" value="1"/>
</dbReference>
<dbReference type="InterPro" id="IPR021109">
    <property type="entry name" value="Peptidase_aspartic_dom_sf"/>
</dbReference>
<evidence type="ECO:0000256" key="2">
    <source>
        <dbReference type="ARBA" id="ARBA00022670"/>
    </source>
</evidence>
<evidence type="ECO:0000256" key="1">
    <source>
        <dbReference type="ARBA" id="ARBA00007447"/>
    </source>
</evidence>
<comment type="caution">
    <text evidence="9">The sequence shown here is derived from an EMBL/GenBank/DDBJ whole genome shotgun (WGS) entry which is preliminary data.</text>
</comment>
<feature type="compositionally biased region" description="Polar residues" evidence="6">
    <location>
        <begin position="399"/>
        <end position="419"/>
    </location>
</feature>
<feature type="domain" description="Peptidase A1" evidence="8">
    <location>
        <begin position="92"/>
        <end position="398"/>
    </location>
</feature>
<dbReference type="InterPro" id="IPR001969">
    <property type="entry name" value="Aspartic_peptidase_AS"/>
</dbReference>
<dbReference type="PROSITE" id="PS00141">
    <property type="entry name" value="ASP_PROTEASE"/>
    <property type="match status" value="1"/>
</dbReference>
<dbReference type="SUPFAM" id="SSF50630">
    <property type="entry name" value="Acid proteases"/>
    <property type="match status" value="1"/>
</dbReference>
<feature type="signal peptide" evidence="7">
    <location>
        <begin position="1"/>
        <end position="18"/>
    </location>
</feature>
<dbReference type="InterPro" id="IPR033121">
    <property type="entry name" value="PEPTIDASE_A1"/>
</dbReference>
<organism evidence="9 10">
    <name type="scientific">Phyllosticta citriasiana</name>
    <dbReference type="NCBI Taxonomy" id="595635"/>
    <lineage>
        <taxon>Eukaryota</taxon>
        <taxon>Fungi</taxon>
        <taxon>Dikarya</taxon>
        <taxon>Ascomycota</taxon>
        <taxon>Pezizomycotina</taxon>
        <taxon>Dothideomycetes</taxon>
        <taxon>Dothideomycetes incertae sedis</taxon>
        <taxon>Botryosphaeriales</taxon>
        <taxon>Phyllostictaceae</taxon>
        <taxon>Phyllosticta</taxon>
    </lineage>
</organism>
<comment type="similarity">
    <text evidence="1 5">Belongs to the peptidase A1 family.</text>
</comment>
<evidence type="ECO:0000256" key="5">
    <source>
        <dbReference type="RuleBase" id="RU000454"/>
    </source>
</evidence>
<evidence type="ECO:0000256" key="3">
    <source>
        <dbReference type="ARBA" id="ARBA00022750"/>
    </source>
</evidence>
<keyword evidence="10" id="KW-1185">Reference proteome</keyword>
<dbReference type="CDD" id="cd06097">
    <property type="entry name" value="Aspergillopepsin_like"/>
    <property type="match status" value="1"/>
</dbReference>
<name>A0ABR1KRJ4_9PEZI</name>
<dbReference type="PANTHER" id="PTHR47966">
    <property type="entry name" value="BETA-SITE APP-CLEAVING ENZYME, ISOFORM A-RELATED"/>
    <property type="match status" value="1"/>
</dbReference>
<gene>
    <name evidence="9" type="ORF">IWZ03DRAFT_171348</name>
</gene>
<dbReference type="PANTHER" id="PTHR47966:SF2">
    <property type="entry name" value="ASPERGILLOPEPSIN-1-RELATED"/>
    <property type="match status" value="1"/>
</dbReference>
<dbReference type="Pfam" id="PF00026">
    <property type="entry name" value="Asp"/>
    <property type="match status" value="1"/>
</dbReference>
<keyword evidence="7" id="KW-0732">Signal</keyword>
<feature type="region of interest" description="Disordered" evidence="6">
    <location>
        <begin position="396"/>
        <end position="443"/>
    </location>
</feature>
<keyword evidence="3 5" id="KW-0064">Aspartyl protease</keyword>
<dbReference type="Gene3D" id="2.40.70.10">
    <property type="entry name" value="Acid Proteases"/>
    <property type="match status" value="2"/>
</dbReference>
<protein>
    <submittedName>
        <fullName evidence="9">Aspartic peptidase domain-containing protein</fullName>
    </submittedName>
</protein>
<feature type="chain" id="PRO_5047207150" evidence="7">
    <location>
        <begin position="19"/>
        <end position="510"/>
    </location>
</feature>
<sequence length="510" mass="52570">MPSYSTAVLAALVGTALASPVARHELQKRNTFSFAQVERGTYVKNGPAQVAKVHKKYGKTIPSVVDAAVSAAAAATTGSVQATPEDNLDSLYLCPVMVGGTELQLDFDTGSADLWVFSSLMARDEQTGHAIYKPSSSATKKHGYSWDISYGDGSGAAGIVYADKVEVGGVTATSQAVEAATSVSSSFTSDTDNDGLLGLAFSSINTVSPKAQTTFFDTVADQLAQKLFTVTLKKGEAGTYDFGYLDSSKYTGDIAYVDVDSSEGYWGFTLDGYAVGNGPVTRSSFSAIADTGTTLVYLPDDIVEAYYKQVDGARYDERQAGYVFSCSTHLPDLTLQIGGAKRTVPGSYINYASVDINSCYGGVQGSSSIGLSIIGDIFLKSQFVVFDQTQGSPRLGWAQQKTSSHGPNNGTGSASSHTKGSVSSPVASATPTPTPASTGSGAGIFPSVFPSGFPFGSVSSGSPSSQQGSGFSESSSSSSSSSSQSGPFDSAAANQAFNEALASAQAAGFN</sequence>
<evidence type="ECO:0000256" key="7">
    <source>
        <dbReference type="SAM" id="SignalP"/>
    </source>
</evidence>
<accession>A0ABR1KRJ4</accession>
<evidence type="ECO:0000313" key="9">
    <source>
        <dbReference type="EMBL" id="KAK7517411.1"/>
    </source>
</evidence>
<keyword evidence="4 5" id="KW-0378">Hydrolase</keyword>
<feature type="region of interest" description="Disordered" evidence="6">
    <location>
        <begin position="457"/>
        <end position="491"/>
    </location>
</feature>
<evidence type="ECO:0000256" key="4">
    <source>
        <dbReference type="ARBA" id="ARBA00022801"/>
    </source>
</evidence>
<dbReference type="EMBL" id="JBBPHU010000005">
    <property type="protein sequence ID" value="KAK7517411.1"/>
    <property type="molecule type" value="Genomic_DNA"/>
</dbReference>
<proteinExistence type="inferred from homology"/>